<organism evidence="1">
    <name type="scientific">Enterobacter kobei</name>
    <dbReference type="NCBI Taxonomy" id="208224"/>
    <lineage>
        <taxon>Bacteria</taxon>
        <taxon>Pseudomonadati</taxon>
        <taxon>Pseudomonadota</taxon>
        <taxon>Gammaproteobacteria</taxon>
        <taxon>Enterobacterales</taxon>
        <taxon>Enterobacteriaceae</taxon>
        <taxon>Enterobacter</taxon>
        <taxon>Enterobacter cloacae complex</taxon>
    </lineage>
</organism>
<sequence>MSERSDYLWMVKTMAKDNGVTLISIAKHCGVSNRKLNQILQTGPSKEQEELIAEALGCAGCDLAEIHRQMGELSDKYGRASA</sequence>
<dbReference type="AlphaFoldDB" id="A0A2J0PCB5"/>
<proteinExistence type="predicted"/>
<dbReference type="OrthoDB" id="9872374at2"/>
<dbReference type="RefSeq" id="WP_063142623.1">
    <property type="nucleotide sequence ID" value="NZ_CP083862.1"/>
</dbReference>
<name>A0A2J0PCB5_9ENTR</name>
<protein>
    <recommendedName>
        <fullName evidence="3">XRE family transcriptional regulator</fullName>
    </recommendedName>
</protein>
<gene>
    <name evidence="1" type="ORF">B9Q37_25085</name>
</gene>
<dbReference type="InterPro" id="IPR010982">
    <property type="entry name" value="Lambda_DNA-bd_dom_sf"/>
</dbReference>
<evidence type="ECO:0000313" key="2">
    <source>
        <dbReference type="Proteomes" id="UP000230495"/>
    </source>
</evidence>
<comment type="caution">
    <text evidence="1">The sequence shown here is derived from an EMBL/GenBank/DDBJ whole genome shotgun (WGS) entry which is preliminary data.</text>
</comment>
<evidence type="ECO:0000313" key="1">
    <source>
        <dbReference type="EMBL" id="PJD66211.1"/>
    </source>
</evidence>
<dbReference type="Gene3D" id="1.10.260.40">
    <property type="entry name" value="lambda repressor-like DNA-binding domains"/>
    <property type="match status" value="1"/>
</dbReference>
<dbReference type="EMBL" id="NEEU01000038">
    <property type="protein sequence ID" value="PJD66211.1"/>
    <property type="molecule type" value="Genomic_DNA"/>
</dbReference>
<reference evidence="1 2" key="1">
    <citation type="journal article" date="2017" name="J. Antimicrob. Chemother.">
        <title>Characterization of the population structure, drug resistance mechanisms and plasmids of the community-associated Enterobacter cloacae complex in China.</title>
        <authorList>
            <person name="Zhou K."/>
            <person name="Yu W."/>
            <person name="Cao X."/>
            <person name="Shen P."/>
            <person name="Lu H."/>
            <person name="Luo Q."/>
            <person name="Rossen J.W.A."/>
            <person name="Xiao Y."/>
        </authorList>
    </citation>
    <scope>NUCLEOTIDE SEQUENCE [LARGE SCALE GENOMIC DNA]</scope>
    <source>
        <strain evidence="1">ECC1097</strain>
    </source>
</reference>
<accession>A0A2J0PCB5</accession>
<dbReference type="GO" id="GO:0003677">
    <property type="term" value="F:DNA binding"/>
    <property type="evidence" value="ECO:0007669"/>
    <property type="project" value="InterPro"/>
</dbReference>
<dbReference type="Proteomes" id="UP000230495">
    <property type="component" value="Unassembled WGS sequence"/>
</dbReference>
<evidence type="ECO:0008006" key="3">
    <source>
        <dbReference type="Google" id="ProtNLM"/>
    </source>
</evidence>